<dbReference type="KEGG" id="ffu:CLAFUR5_01008"/>
<proteinExistence type="predicted"/>
<reference evidence="1" key="1">
    <citation type="submission" date="2021-12" db="EMBL/GenBank/DDBJ databases">
        <authorList>
            <person name="Zaccaron A."/>
            <person name="Stergiopoulos I."/>
        </authorList>
    </citation>
    <scope>NUCLEOTIDE SEQUENCE</scope>
    <source>
        <strain evidence="1">Race5_Kim</strain>
    </source>
</reference>
<accession>A0A9Q8L762</accession>
<protein>
    <submittedName>
        <fullName evidence="1">Uncharacterized protein</fullName>
    </submittedName>
</protein>
<sequence length="209" mass="23587">MSFTDCLPGFRSEISFYDTQGNWPRKFVDGNRVTLKAFLGEGRGIDIFGQLPSSIGDRWRQMYVSQPPPKQMEFWASCCDHGWHRRPVPPRETIENNTGLTVGDLYDRAKEVIAKHRRCPQALEYGHVEDTGEVRVGVCFAAEVELDAEDPVLEQKKQFVKKSDDRNNARSSWTTRLGAYTAAKQAAAANGTSIPTLEEFEASRRQTSV</sequence>
<dbReference type="EMBL" id="CP090163">
    <property type="protein sequence ID" value="UJO11453.1"/>
    <property type="molecule type" value="Genomic_DNA"/>
</dbReference>
<reference evidence="1" key="2">
    <citation type="journal article" date="2022" name="Microb. Genom.">
        <title>A chromosome-scale genome assembly of the tomato pathogen Cladosporium fulvum reveals a compartmentalized genome architecture and the presence of a dispensable chromosome.</title>
        <authorList>
            <person name="Zaccaron A.Z."/>
            <person name="Chen L.H."/>
            <person name="Samaras A."/>
            <person name="Stergiopoulos I."/>
        </authorList>
    </citation>
    <scope>NUCLEOTIDE SEQUENCE</scope>
    <source>
        <strain evidence="1">Race5_Kim</strain>
    </source>
</reference>
<name>A0A9Q8L762_PASFU</name>
<keyword evidence="2" id="KW-1185">Reference proteome</keyword>
<dbReference type="RefSeq" id="XP_047755819.1">
    <property type="nucleotide sequence ID" value="XM_047900156.1"/>
</dbReference>
<dbReference type="Proteomes" id="UP000756132">
    <property type="component" value="Chromosome 1"/>
</dbReference>
<dbReference type="OrthoDB" id="3634462at2759"/>
<dbReference type="GeneID" id="71980886"/>
<evidence type="ECO:0000313" key="1">
    <source>
        <dbReference type="EMBL" id="UJO11453.1"/>
    </source>
</evidence>
<dbReference type="AlphaFoldDB" id="A0A9Q8L762"/>
<evidence type="ECO:0000313" key="2">
    <source>
        <dbReference type="Proteomes" id="UP000756132"/>
    </source>
</evidence>
<organism evidence="1 2">
    <name type="scientific">Passalora fulva</name>
    <name type="common">Tomato leaf mold</name>
    <name type="synonym">Cladosporium fulvum</name>
    <dbReference type="NCBI Taxonomy" id="5499"/>
    <lineage>
        <taxon>Eukaryota</taxon>
        <taxon>Fungi</taxon>
        <taxon>Dikarya</taxon>
        <taxon>Ascomycota</taxon>
        <taxon>Pezizomycotina</taxon>
        <taxon>Dothideomycetes</taxon>
        <taxon>Dothideomycetidae</taxon>
        <taxon>Mycosphaerellales</taxon>
        <taxon>Mycosphaerellaceae</taxon>
        <taxon>Fulvia</taxon>
    </lineage>
</organism>
<gene>
    <name evidence="1" type="ORF">CLAFUR5_01008</name>
</gene>